<keyword evidence="3 8" id="KW-0813">Transport</keyword>
<dbReference type="InterPro" id="IPR024529">
    <property type="entry name" value="ECF_trnsprt_substrate-spec"/>
</dbReference>
<accession>A0A091BXF6</accession>
<feature type="transmembrane region" description="Helical" evidence="9">
    <location>
        <begin position="81"/>
        <end position="102"/>
    </location>
</feature>
<dbReference type="PANTHER" id="PTHR38438">
    <property type="entry name" value="RIBOFLAVIN TRANSPORTER RIBU"/>
    <property type="match status" value="1"/>
</dbReference>
<feature type="transmembrane region" description="Helical" evidence="9">
    <location>
        <begin position="111"/>
        <end position="135"/>
    </location>
</feature>
<comment type="similarity">
    <text evidence="2 8">Belongs to the prokaryotic riboflavin transporter (P-RFT) (TC 2.A.87) family.</text>
</comment>
<comment type="caution">
    <text evidence="10">The sequence shown here is derived from an EMBL/GenBank/DDBJ whole genome shotgun (WGS) entry which is preliminary data.</text>
</comment>
<evidence type="ECO:0000256" key="9">
    <source>
        <dbReference type="SAM" id="Phobius"/>
    </source>
</evidence>
<reference evidence="11 13" key="2">
    <citation type="submission" date="2016-10" db="EMBL/GenBank/DDBJ databases">
        <authorList>
            <person name="Varghese N."/>
            <person name="Submissions S."/>
        </authorList>
    </citation>
    <scope>NUCLEOTIDE SEQUENCE [LARGE SCALE GENOMIC DNA]</scope>
    <source>
        <strain evidence="11 13">JB1</strain>
    </source>
</reference>
<evidence type="ECO:0000256" key="4">
    <source>
        <dbReference type="ARBA" id="ARBA00022475"/>
    </source>
</evidence>
<dbReference type="Pfam" id="PF12822">
    <property type="entry name" value="ECF_trnsprt"/>
    <property type="match status" value="1"/>
</dbReference>
<keyword evidence="5 9" id="KW-0812">Transmembrane</keyword>
<sequence>MPETMTNTRKLAHIAILSTLSFLLMYLQFPLIPSASFLQFDFSILPVLVGLVMIDLQSALGILILRTLLKLMLNNGGVTTLIGMPMNVVALGVFLLAMAFIWNRKPSLKTFVLASVVGTIGLTVAMLVLNYIYAVPLYAQFANFDISAILGLGNYLFAMVVPFNLIEGVIFSISFFILWTCLKPILTK</sequence>
<dbReference type="Gene3D" id="1.10.1760.20">
    <property type="match status" value="1"/>
</dbReference>
<evidence type="ECO:0000256" key="5">
    <source>
        <dbReference type="ARBA" id="ARBA00022692"/>
    </source>
</evidence>
<evidence type="ECO:0000313" key="13">
    <source>
        <dbReference type="Proteomes" id="UP000182793"/>
    </source>
</evidence>
<dbReference type="Proteomes" id="UP000182793">
    <property type="component" value="Unassembled WGS sequence"/>
</dbReference>
<proteinExistence type="inferred from homology"/>
<feature type="transmembrane region" description="Helical" evidence="9">
    <location>
        <begin position="155"/>
        <end position="182"/>
    </location>
</feature>
<evidence type="ECO:0000313" key="10">
    <source>
        <dbReference type="EMBL" id="KFN88447.1"/>
    </source>
</evidence>
<name>A0A091BXF6_STREI</name>
<gene>
    <name evidence="10" type="ORF">H702_03395</name>
    <name evidence="11" type="ORF">SAMN02910290_00259</name>
</gene>
<dbReference type="GO" id="GO:0032217">
    <property type="term" value="F:riboflavin transmembrane transporter activity"/>
    <property type="evidence" value="ECO:0007669"/>
    <property type="project" value="UniProtKB-UniRule"/>
</dbReference>
<keyword evidence="7 8" id="KW-0472">Membrane</keyword>
<feature type="transmembrane region" description="Helical" evidence="9">
    <location>
        <begin position="44"/>
        <end position="69"/>
    </location>
</feature>
<evidence type="ECO:0000256" key="2">
    <source>
        <dbReference type="ARBA" id="ARBA00005540"/>
    </source>
</evidence>
<keyword evidence="6 9" id="KW-1133">Transmembrane helix</keyword>
<dbReference type="PANTHER" id="PTHR38438:SF1">
    <property type="entry name" value="RIBOFLAVIN TRANSPORTER RIBU"/>
    <property type="match status" value="1"/>
</dbReference>
<dbReference type="AlphaFoldDB" id="A0A091BXF6"/>
<evidence type="ECO:0000256" key="7">
    <source>
        <dbReference type="ARBA" id="ARBA00023136"/>
    </source>
</evidence>
<evidence type="ECO:0000313" key="11">
    <source>
        <dbReference type="EMBL" id="SFL05557.1"/>
    </source>
</evidence>
<evidence type="ECO:0000256" key="3">
    <source>
        <dbReference type="ARBA" id="ARBA00022448"/>
    </source>
</evidence>
<dbReference type="EMBL" id="AUZH01000012">
    <property type="protein sequence ID" value="KFN88447.1"/>
    <property type="molecule type" value="Genomic_DNA"/>
</dbReference>
<dbReference type="EMBL" id="FOTG01000002">
    <property type="protein sequence ID" value="SFL05557.1"/>
    <property type="molecule type" value="Genomic_DNA"/>
</dbReference>
<evidence type="ECO:0000313" key="12">
    <source>
        <dbReference type="Proteomes" id="UP000029382"/>
    </source>
</evidence>
<comment type="function">
    <text evidence="8">Probably a riboflavin-binding protein that interacts with the energy-coupling factor (ECF) ABC-transporter complex.</text>
</comment>
<keyword evidence="4 8" id="KW-1003">Cell membrane</keyword>
<dbReference type="GO" id="GO:0005886">
    <property type="term" value="C:plasma membrane"/>
    <property type="evidence" value="ECO:0007669"/>
    <property type="project" value="UniProtKB-SubCell"/>
</dbReference>
<dbReference type="Proteomes" id="UP000029382">
    <property type="component" value="Unassembled WGS sequence"/>
</dbReference>
<keyword evidence="13" id="KW-1185">Reference proteome</keyword>
<dbReference type="PIRSF" id="PIRSF037778">
    <property type="entry name" value="UCP037778_transp_RibU"/>
    <property type="match status" value="1"/>
</dbReference>
<evidence type="ECO:0000256" key="6">
    <source>
        <dbReference type="ARBA" id="ARBA00022989"/>
    </source>
</evidence>
<evidence type="ECO:0000256" key="1">
    <source>
        <dbReference type="ARBA" id="ARBA00004651"/>
    </source>
</evidence>
<comment type="subcellular location">
    <subcellularLocation>
        <location evidence="1">Cell membrane</location>
        <topology evidence="1">Multi-pass membrane protein</topology>
    </subcellularLocation>
</comment>
<evidence type="ECO:0000256" key="8">
    <source>
        <dbReference type="PIRNR" id="PIRNR037778"/>
    </source>
</evidence>
<organism evidence="10 12">
    <name type="scientific">Streptococcus equinus JB1</name>
    <dbReference type="NCBI Taxonomy" id="1294274"/>
    <lineage>
        <taxon>Bacteria</taxon>
        <taxon>Bacillati</taxon>
        <taxon>Bacillota</taxon>
        <taxon>Bacilli</taxon>
        <taxon>Lactobacillales</taxon>
        <taxon>Streptococcaceae</taxon>
        <taxon>Streptococcus</taxon>
    </lineage>
</organism>
<feature type="transmembrane region" description="Helical" evidence="9">
    <location>
        <begin position="12"/>
        <end position="32"/>
    </location>
</feature>
<dbReference type="InterPro" id="IPR025720">
    <property type="entry name" value="RibU"/>
</dbReference>
<dbReference type="RefSeq" id="WP_039696401.1">
    <property type="nucleotide sequence ID" value="NZ_AUZH01000012.1"/>
</dbReference>
<reference evidence="10 12" key="1">
    <citation type="journal article" date="2014" name="Genome Announc.">
        <title>Draft Genome Sequences of Streptococcus bovis Strains ATCC 33317 and JB1.</title>
        <authorList>
            <person name="Benahmed F.H."/>
            <person name="Gopinath G.R."/>
            <person name="Harbottle H."/>
            <person name="Cotta M.A."/>
            <person name="Luo Y."/>
            <person name="Henderson C."/>
            <person name="Teri P."/>
            <person name="Soppet D."/>
            <person name="Rasmussen M."/>
            <person name="Whitehead T.R."/>
            <person name="Davidson M."/>
        </authorList>
    </citation>
    <scope>NUCLEOTIDE SEQUENCE [LARGE SCALE GENOMIC DNA]</scope>
    <source>
        <strain evidence="10 12">JB1</strain>
    </source>
</reference>
<protein>
    <recommendedName>
        <fullName evidence="8">Riboflavin transporter</fullName>
    </recommendedName>
</protein>